<dbReference type="STRING" id="39841.SAMN05660836_00670"/>
<evidence type="ECO:0000259" key="3">
    <source>
        <dbReference type="Pfam" id="PF00724"/>
    </source>
</evidence>
<dbReference type="GO" id="GO:0016491">
    <property type="term" value="F:oxidoreductase activity"/>
    <property type="evidence" value="ECO:0007669"/>
    <property type="project" value="UniProtKB-KW"/>
</dbReference>
<protein>
    <submittedName>
        <fullName evidence="4">2,4-dienoyl-CoA reductase</fullName>
    </submittedName>
</protein>
<reference evidence="5" key="1">
    <citation type="submission" date="2016-10" db="EMBL/GenBank/DDBJ databases">
        <authorList>
            <person name="Varghese N."/>
            <person name="Submissions S."/>
        </authorList>
    </citation>
    <scope>NUCLEOTIDE SEQUENCE [LARGE SCALE GENOMIC DNA]</scope>
    <source>
        <strain evidence="5">DSM 9990</strain>
    </source>
</reference>
<gene>
    <name evidence="4" type="ORF">SAMN05660836_00670</name>
</gene>
<keyword evidence="1" id="KW-0285">Flavoprotein</keyword>
<dbReference type="OrthoDB" id="9784632at2"/>
<dbReference type="RefSeq" id="WP_093393446.1">
    <property type="nucleotide sequence ID" value="NZ_FOUU01000001.1"/>
</dbReference>
<dbReference type="SUPFAM" id="SSF51395">
    <property type="entry name" value="FMN-linked oxidoreductases"/>
    <property type="match status" value="1"/>
</dbReference>
<proteinExistence type="predicted"/>
<dbReference type="Gene3D" id="3.20.20.70">
    <property type="entry name" value="Aldolase class I"/>
    <property type="match status" value="1"/>
</dbReference>
<dbReference type="EMBL" id="FOUU01000001">
    <property type="protein sequence ID" value="SFM52792.1"/>
    <property type="molecule type" value="Genomic_DNA"/>
</dbReference>
<name>A0A1I4RKK7_9BACT</name>
<dbReference type="PANTHER" id="PTHR43656:SF2">
    <property type="entry name" value="BINDING OXIDOREDUCTASE, PUTATIVE (AFU_ORTHOLOGUE AFUA_2G08260)-RELATED"/>
    <property type="match status" value="1"/>
</dbReference>
<organism evidence="4 5">
    <name type="scientific">Thermodesulforhabdus norvegica</name>
    <dbReference type="NCBI Taxonomy" id="39841"/>
    <lineage>
        <taxon>Bacteria</taxon>
        <taxon>Pseudomonadati</taxon>
        <taxon>Thermodesulfobacteriota</taxon>
        <taxon>Syntrophobacteria</taxon>
        <taxon>Syntrophobacterales</taxon>
        <taxon>Thermodesulforhabdaceae</taxon>
        <taxon>Thermodesulforhabdus</taxon>
    </lineage>
</organism>
<dbReference type="InterPro" id="IPR013785">
    <property type="entry name" value="Aldolase_TIM"/>
</dbReference>
<evidence type="ECO:0000313" key="5">
    <source>
        <dbReference type="Proteomes" id="UP000199611"/>
    </source>
</evidence>
<evidence type="ECO:0000256" key="2">
    <source>
        <dbReference type="ARBA" id="ARBA00023002"/>
    </source>
</evidence>
<dbReference type="GO" id="GO:0010181">
    <property type="term" value="F:FMN binding"/>
    <property type="evidence" value="ECO:0007669"/>
    <property type="project" value="InterPro"/>
</dbReference>
<dbReference type="Proteomes" id="UP000199611">
    <property type="component" value="Unassembled WGS sequence"/>
</dbReference>
<evidence type="ECO:0000313" key="4">
    <source>
        <dbReference type="EMBL" id="SFM52792.1"/>
    </source>
</evidence>
<dbReference type="CDD" id="cd02803">
    <property type="entry name" value="OYE_like_FMN_family"/>
    <property type="match status" value="1"/>
</dbReference>
<accession>A0A1I4RKK7</accession>
<feature type="domain" description="NADH:flavin oxidoreductase/NADH oxidase N-terminal" evidence="3">
    <location>
        <begin position="4"/>
        <end position="325"/>
    </location>
</feature>
<keyword evidence="2" id="KW-0560">Oxidoreductase</keyword>
<dbReference type="AlphaFoldDB" id="A0A1I4RKK7"/>
<dbReference type="PANTHER" id="PTHR43656">
    <property type="entry name" value="BINDING OXIDOREDUCTASE, PUTATIVE (AFU_ORTHOLOGUE AFUA_2G08260)-RELATED"/>
    <property type="match status" value="1"/>
</dbReference>
<dbReference type="Pfam" id="PF00724">
    <property type="entry name" value="Oxidored_FMN"/>
    <property type="match status" value="1"/>
</dbReference>
<evidence type="ECO:0000256" key="1">
    <source>
        <dbReference type="ARBA" id="ARBA00022630"/>
    </source>
</evidence>
<sequence>MSILFSEASIGRLTLKNRFVRSATWEGLAAEDGSCTDRLISLVEKLASNEVGLIISGHAYVEPQGQAGPGQMGIYDDKLIDGLARMTEAVHKAGGKIFVQLAHAGCHGLKARIGPSAVSSESVKNCGEMGRDDIRRVVTAFGRAAKRAVEAGFDGIQIHAAHGYLLSEFLSPFYNHRTDEYGGSPANRARIVIEVLESIREVTGSDYPVCIKINSQDFLEGGLTEQDSLEICSILAEKGIDAIELSGGTPLSGKYTPVRTTREEAWYEGTARKLKELVAVPVILVGGIRSFETAERIVGNGVADFVALSRPLIREPDLVKRWKEGDRRPAQCVSDNLCFRPAMKGEGIYCVTEKRQREKE</sequence>
<dbReference type="InterPro" id="IPR051799">
    <property type="entry name" value="NADH_flavin_oxidoreductase"/>
</dbReference>
<keyword evidence="5" id="KW-1185">Reference proteome</keyword>
<dbReference type="InterPro" id="IPR001155">
    <property type="entry name" value="OxRdtase_FMN_N"/>
</dbReference>